<dbReference type="NCBIfam" id="TIGR02817">
    <property type="entry name" value="adh_fam_1"/>
    <property type="match status" value="1"/>
</dbReference>
<dbReference type="Pfam" id="PF08240">
    <property type="entry name" value="ADH_N"/>
    <property type="match status" value="1"/>
</dbReference>
<dbReference type="Pfam" id="PF13602">
    <property type="entry name" value="ADH_zinc_N_2"/>
    <property type="match status" value="1"/>
</dbReference>
<evidence type="ECO:0000313" key="3">
    <source>
        <dbReference type="EMBL" id="MEN2768295.1"/>
    </source>
</evidence>
<dbReference type="CDD" id="cd08252">
    <property type="entry name" value="AL_MDR"/>
    <property type="match status" value="1"/>
</dbReference>
<dbReference type="InterPro" id="IPR050700">
    <property type="entry name" value="YIM1/Zinc_Alcohol_DH_Fams"/>
</dbReference>
<feature type="domain" description="Enoyl reductase (ER)" evidence="2">
    <location>
        <begin position="17"/>
        <end position="336"/>
    </location>
</feature>
<dbReference type="SUPFAM" id="SSF51735">
    <property type="entry name" value="NAD(P)-binding Rossmann-fold domains"/>
    <property type="match status" value="1"/>
</dbReference>
<evidence type="ECO:0000256" key="1">
    <source>
        <dbReference type="RuleBase" id="RU364000"/>
    </source>
</evidence>
<dbReference type="InterPro" id="IPR011032">
    <property type="entry name" value="GroES-like_sf"/>
</dbReference>
<dbReference type="PANTHER" id="PTHR11695:SF294">
    <property type="entry name" value="RETICULON-4-INTERACTING PROTEIN 1, MITOCHONDRIAL"/>
    <property type="match status" value="1"/>
</dbReference>
<dbReference type="Gene3D" id="3.90.180.10">
    <property type="entry name" value="Medium-chain alcohol dehydrogenases, catalytic domain"/>
    <property type="match status" value="1"/>
</dbReference>
<dbReference type="InterPro" id="IPR036291">
    <property type="entry name" value="NAD(P)-bd_dom_sf"/>
</dbReference>
<gene>
    <name evidence="3" type="ORF">ABC228_14025</name>
</gene>
<dbReference type="PANTHER" id="PTHR11695">
    <property type="entry name" value="ALCOHOL DEHYDROGENASE RELATED"/>
    <property type="match status" value="1"/>
</dbReference>
<keyword evidence="1" id="KW-0862">Zinc</keyword>
<comment type="similarity">
    <text evidence="1">Belongs to the zinc-containing alcohol dehydrogenase family. Quinone oxidoreductase subfamily.</text>
</comment>
<keyword evidence="4" id="KW-1185">Reference proteome</keyword>
<organism evidence="3 4">
    <name type="scientific">Ornithinibacillus xuwenensis</name>
    <dbReference type="NCBI Taxonomy" id="3144668"/>
    <lineage>
        <taxon>Bacteria</taxon>
        <taxon>Bacillati</taxon>
        <taxon>Bacillota</taxon>
        <taxon>Bacilli</taxon>
        <taxon>Bacillales</taxon>
        <taxon>Bacillaceae</taxon>
        <taxon>Ornithinibacillus</taxon>
    </lineage>
</organism>
<reference evidence="3 4" key="1">
    <citation type="submission" date="2024-05" db="EMBL/GenBank/DDBJ databases">
        <authorList>
            <person name="Haq I."/>
            <person name="Ullah Z."/>
            <person name="Ahmad R."/>
            <person name="Li M."/>
            <person name="Tong Y."/>
        </authorList>
    </citation>
    <scope>NUCLEOTIDE SEQUENCE [LARGE SCALE GENOMIC DNA]</scope>
    <source>
        <strain evidence="3 4">16A2E</strain>
    </source>
</reference>
<comment type="caution">
    <text evidence="3">The sequence shown here is derived from an EMBL/GenBank/DDBJ whole genome shotgun (WGS) entry which is preliminary data.</text>
</comment>
<dbReference type="InterPro" id="IPR020843">
    <property type="entry name" value="ER"/>
</dbReference>
<sequence>MKAIGLLDYLPIDNERSLFDIDIPKPIAKGNDLLIEVKAISINPVDVKVRAPKEKKEESPKVLGWDASGVVVAAGEECKIFKTGDEVYYSGSITRPGTYSEYHLVDERVVGNKPKSLTHGESAALPLTSITAWEALFERLRIDPLKKEENELKTILIIGGSGGVGSIAIQLAKWAGLHVIATASRPETKSWAKDLGADETIDHHQSFKQQLKTINTAEVDFILCLNNTDQHWNSMADVVKPQGKICSIVENDKPLDLNVLKSKSVTFVWEFMFTRSMYNTADMIEQHLLLNDIGELIDAGILRTTMNKRFNPINAENIRKAHRLIESGSTIGKIVIENFE</sequence>
<keyword evidence="1" id="KW-0560">Oxidoreductase</keyword>
<name>A0ABU9XJX2_9BACI</name>
<keyword evidence="1" id="KW-0479">Metal-binding</keyword>
<proteinExistence type="inferred from homology"/>
<evidence type="ECO:0000259" key="2">
    <source>
        <dbReference type="SMART" id="SM00829"/>
    </source>
</evidence>
<evidence type="ECO:0000313" key="4">
    <source>
        <dbReference type="Proteomes" id="UP001444625"/>
    </source>
</evidence>
<dbReference type="Gene3D" id="3.40.50.720">
    <property type="entry name" value="NAD(P)-binding Rossmann-like Domain"/>
    <property type="match status" value="1"/>
</dbReference>
<dbReference type="EMBL" id="JBDIML010000004">
    <property type="protein sequence ID" value="MEN2768295.1"/>
    <property type="molecule type" value="Genomic_DNA"/>
</dbReference>
<dbReference type="InterPro" id="IPR013154">
    <property type="entry name" value="ADH-like_N"/>
</dbReference>
<protein>
    <recommendedName>
        <fullName evidence="1">Zinc-type alcohol dehydrogenase-like protein</fullName>
    </recommendedName>
</protein>
<dbReference type="RefSeq" id="WP_345825773.1">
    <property type="nucleotide sequence ID" value="NZ_JBDIML010000004.1"/>
</dbReference>
<dbReference type="Proteomes" id="UP001444625">
    <property type="component" value="Unassembled WGS sequence"/>
</dbReference>
<dbReference type="InterPro" id="IPR014182">
    <property type="entry name" value="ADH_Zn_typ-1"/>
</dbReference>
<dbReference type="SMART" id="SM00829">
    <property type="entry name" value="PKS_ER"/>
    <property type="match status" value="1"/>
</dbReference>
<dbReference type="SUPFAM" id="SSF50129">
    <property type="entry name" value="GroES-like"/>
    <property type="match status" value="1"/>
</dbReference>
<accession>A0ABU9XJX2</accession>